<dbReference type="AlphaFoldDB" id="A0A4Y9R6C1"/>
<feature type="domain" description="Bacterial bifunctional deaminase-reductase C-terminal" evidence="1">
    <location>
        <begin position="4"/>
        <end position="179"/>
    </location>
</feature>
<reference evidence="2 3" key="1">
    <citation type="journal article" date="2018" name="J. Microbiol.">
        <title>Leifsonia flava sp. nov., a novel actinobacterium isolated from the rhizosphere of Aquilegia viridiflora.</title>
        <authorList>
            <person name="Cai Y."/>
            <person name="Tao W.Z."/>
            <person name="Ma Y.J."/>
            <person name="Cheng J."/>
            <person name="Zhang M.Y."/>
            <person name="Zhang Y.X."/>
        </authorList>
    </citation>
    <scope>NUCLEOTIDE SEQUENCE [LARGE SCALE GENOMIC DNA]</scope>
    <source>
        <strain evidence="2 3">SYP-B2174</strain>
    </source>
</reference>
<accession>A0A4Y9R6C1</accession>
<protein>
    <submittedName>
        <fullName evidence="2">Deaminase</fullName>
    </submittedName>
</protein>
<dbReference type="GO" id="GO:0009231">
    <property type="term" value="P:riboflavin biosynthetic process"/>
    <property type="evidence" value="ECO:0007669"/>
    <property type="project" value="InterPro"/>
</dbReference>
<dbReference type="InterPro" id="IPR024072">
    <property type="entry name" value="DHFR-like_dom_sf"/>
</dbReference>
<dbReference type="RefSeq" id="WP_135119681.1">
    <property type="nucleotide sequence ID" value="NZ_SPQZ01000002.1"/>
</dbReference>
<dbReference type="Proteomes" id="UP000298127">
    <property type="component" value="Unassembled WGS sequence"/>
</dbReference>
<dbReference type="InterPro" id="IPR050765">
    <property type="entry name" value="Riboflavin_Biosynth_HTPR"/>
</dbReference>
<dbReference type="PANTHER" id="PTHR38011:SF11">
    <property type="entry name" value="2,5-DIAMINO-6-RIBOSYLAMINO-4(3H)-PYRIMIDINONE 5'-PHOSPHATE REDUCTASE"/>
    <property type="match status" value="1"/>
</dbReference>
<organism evidence="2 3">
    <name type="scientific">Orlajensenia leifsoniae</name>
    <dbReference type="NCBI Taxonomy" id="2561933"/>
    <lineage>
        <taxon>Bacteria</taxon>
        <taxon>Bacillati</taxon>
        <taxon>Actinomycetota</taxon>
        <taxon>Actinomycetes</taxon>
        <taxon>Micrococcales</taxon>
        <taxon>Microbacteriaceae</taxon>
        <taxon>Orlajensenia</taxon>
    </lineage>
</organism>
<evidence type="ECO:0000313" key="2">
    <source>
        <dbReference type="EMBL" id="TFV99213.1"/>
    </source>
</evidence>
<dbReference type="EMBL" id="SPQZ01000002">
    <property type="protein sequence ID" value="TFV99213.1"/>
    <property type="molecule type" value="Genomic_DNA"/>
</dbReference>
<sequence length="187" mass="21268">MARLIWSGIQSLDGYVADAYGDFDWSAPDEEVHAFVNERERGIGTYLYGRRLYEVMKVWQDIDETFPDVSPAMLDYARLWREADKVVYSTTLSTVPLPRTRLERRFDVDAVRRLVADADTDVGIGGAELAGLAVRAGLVDQYQLYVNPVIVGGGSRYLPPEVRVDLELTDEHRFSNGVVYLEYRRRG</sequence>
<dbReference type="SUPFAM" id="SSF53597">
    <property type="entry name" value="Dihydrofolate reductase-like"/>
    <property type="match status" value="1"/>
</dbReference>
<dbReference type="PANTHER" id="PTHR38011">
    <property type="entry name" value="DIHYDROFOLATE REDUCTASE FAMILY PROTEIN (AFU_ORTHOLOGUE AFUA_8G06820)"/>
    <property type="match status" value="1"/>
</dbReference>
<name>A0A4Y9R6C1_9MICO</name>
<evidence type="ECO:0000259" key="1">
    <source>
        <dbReference type="Pfam" id="PF01872"/>
    </source>
</evidence>
<keyword evidence="3" id="KW-1185">Reference proteome</keyword>
<dbReference type="InterPro" id="IPR002734">
    <property type="entry name" value="RibDG_C"/>
</dbReference>
<comment type="caution">
    <text evidence="2">The sequence shown here is derived from an EMBL/GenBank/DDBJ whole genome shotgun (WGS) entry which is preliminary data.</text>
</comment>
<gene>
    <name evidence="2" type="ORF">E4M00_06880</name>
</gene>
<proteinExistence type="predicted"/>
<dbReference type="GO" id="GO:0008703">
    <property type="term" value="F:5-amino-6-(5-phosphoribosylamino)uracil reductase activity"/>
    <property type="evidence" value="ECO:0007669"/>
    <property type="project" value="InterPro"/>
</dbReference>
<evidence type="ECO:0000313" key="3">
    <source>
        <dbReference type="Proteomes" id="UP000298127"/>
    </source>
</evidence>
<dbReference type="Pfam" id="PF01872">
    <property type="entry name" value="RibD_C"/>
    <property type="match status" value="1"/>
</dbReference>
<dbReference type="Gene3D" id="3.40.430.10">
    <property type="entry name" value="Dihydrofolate Reductase, subunit A"/>
    <property type="match status" value="1"/>
</dbReference>